<evidence type="ECO:0000256" key="1">
    <source>
        <dbReference type="PIRNR" id="PIRNR028103"/>
    </source>
</evidence>
<protein>
    <recommendedName>
        <fullName evidence="1">Glycine cleavage system transcriptional repressor</fullName>
    </recommendedName>
</protein>
<organism evidence="3 4">
    <name type="scientific">Serpens gallinarum</name>
    <dbReference type="NCBI Taxonomy" id="2763075"/>
    <lineage>
        <taxon>Bacteria</taxon>
        <taxon>Pseudomonadati</taxon>
        <taxon>Pseudomonadota</taxon>
        <taxon>Gammaproteobacteria</taxon>
        <taxon>Pseudomonadales</taxon>
        <taxon>Pseudomonadaceae</taxon>
        <taxon>Pseudomonas</taxon>
    </lineage>
</organism>
<accession>A0ABR8TJB8</accession>
<dbReference type="Proteomes" id="UP000611945">
    <property type="component" value="Unassembled WGS sequence"/>
</dbReference>
<dbReference type="InterPro" id="IPR002912">
    <property type="entry name" value="ACT_dom"/>
</dbReference>
<dbReference type="Pfam" id="PF13291">
    <property type="entry name" value="ACT_4"/>
    <property type="match status" value="1"/>
</dbReference>
<dbReference type="InterPro" id="IPR045865">
    <property type="entry name" value="ACT-like_dom_sf"/>
</dbReference>
<dbReference type="EMBL" id="JACSQG010000001">
    <property type="protein sequence ID" value="MBD7975807.1"/>
    <property type="molecule type" value="Genomic_DNA"/>
</dbReference>
<evidence type="ECO:0000259" key="2">
    <source>
        <dbReference type="PROSITE" id="PS51671"/>
    </source>
</evidence>
<dbReference type="RefSeq" id="WP_251834594.1">
    <property type="nucleotide sequence ID" value="NZ_JACSQG010000001.1"/>
</dbReference>
<comment type="caution">
    <text evidence="3">The sequence shown here is derived from an EMBL/GenBank/DDBJ whole genome shotgun (WGS) entry which is preliminary data.</text>
</comment>
<keyword evidence="4" id="KW-1185">Reference proteome</keyword>
<feature type="domain" description="ACT" evidence="2">
    <location>
        <begin position="5"/>
        <end position="80"/>
    </location>
</feature>
<name>A0ABR8TJB8_9PSED</name>
<dbReference type="InterPro" id="IPR050990">
    <property type="entry name" value="UPF0237/GcvR_regulator"/>
</dbReference>
<dbReference type="PROSITE" id="PS51671">
    <property type="entry name" value="ACT"/>
    <property type="match status" value="2"/>
</dbReference>
<keyword evidence="1" id="KW-0963">Cytoplasm</keyword>
<gene>
    <name evidence="3" type="ORF">H9642_01240</name>
</gene>
<sequence length="178" mass="19673">MEHLVFTIIAPDQPGLVERIARCVAEHGGNWLESRMARMAGQFAGILRVAVPAESHEELLEALQALNQHGIRVLAEPCGPEPACTWRPVQLELVGDDRPGILYDITRVLTELGVNIEKLETEVDAAPMSNEMLFRAHAWLALPLAVSIENLQASLETLADDLMVDVHLRVDDGEDRAR</sequence>
<feature type="domain" description="ACT" evidence="2">
    <location>
        <begin position="90"/>
        <end position="169"/>
    </location>
</feature>
<dbReference type="PIRSF" id="PIRSF028103">
    <property type="entry name" value="GcvR"/>
    <property type="match status" value="1"/>
</dbReference>
<dbReference type="SUPFAM" id="SSF55021">
    <property type="entry name" value="ACT-like"/>
    <property type="match status" value="2"/>
</dbReference>
<keyword evidence="1" id="KW-0678">Repressor</keyword>
<evidence type="ECO:0000313" key="4">
    <source>
        <dbReference type="Proteomes" id="UP000611945"/>
    </source>
</evidence>
<proteinExistence type="predicted"/>
<reference evidence="3 4" key="1">
    <citation type="submission" date="2020-08" db="EMBL/GenBank/DDBJ databases">
        <title>A Genomic Blueprint of the Chicken Gut Microbiome.</title>
        <authorList>
            <person name="Gilroy R."/>
            <person name="Ravi A."/>
            <person name="Getino M."/>
            <person name="Pursley I."/>
            <person name="Horton D.L."/>
            <person name="Alikhan N.-F."/>
            <person name="Baker D."/>
            <person name="Gharbi K."/>
            <person name="Hall N."/>
            <person name="Watson M."/>
            <person name="Adriaenssens E.M."/>
            <person name="Foster-Nyarko E."/>
            <person name="Jarju S."/>
            <person name="Secka A."/>
            <person name="Antonio M."/>
            <person name="Oren A."/>
            <person name="Chaudhuri R."/>
            <person name="La Ragione R.M."/>
            <person name="Hildebrand F."/>
            <person name="Pallen M.J."/>
        </authorList>
    </citation>
    <scope>NUCLEOTIDE SEQUENCE [LARGE SCALE GENOMIC DNA]</scope>
    <source>
        <strain evidence="3 4">Sa2CUA2</strain>
    </source>
</reference>
<dbReference type="PANTHER" id="PTHR34875">
    <property type="entry name" value="UPF0237 PROTEIN MJ1558"/>
    <property type="match status" value="1"/>
</dbReference>
<dbReference type="CDD" id="cd04869">
    <property type="entry name" value="ACT_GcvR_2"/>
    <property type="match status" value="1"/>
</dbReference>
<dbReference type="Gene3D" id="3.30.70.260">
    <property type="match status" value="2"/>
</dbReference>
<dbReference type="InterPro" id="IPR016867">
    <property type="entry name" value="GcvR"/>
</dbReference>
<evidence type="ECO:0000313" key="3">
    <source>
        <dbReference type="EMBL" id="MBD7975807.1"/>
    </source>
</evidence>
<dbReference type="PANTHER" id="PTHR34875:SF6">
    <property type="entry name" value="UPF0237 PROTEIN MJ1558"/>
    <property type="match status" value="1"/>
</dbReference>
<comment type="subcellular location">
    <subcellularLocation>
        <location evidence="1">Cytoplasm</location>
    </subcellularLocation>
</comment>
<dbReference type="Pfam" id="PF13740">
    <property type="entry name" value="ACT_6"/>
    <property type="match status" value="1"/>
</dbReference>
<keyword evidence="1" id="KW-0804">Transcription</keyword>